<keyword evidence="3" id="KW-1185">Reference proteome</keyword>
<name>A0ABW0YVY3_9ACTN</name>
<feature type="region of interest" description="Disordered" evidence="1">
    <location>
        <begin position="1"/>
        <end position="24"/>
    </location>
</feature>
<dbReference type="RefSeq" id="WP_390313955.1">
    <property type="nucleotide sequence ID" value="NZ_JBHSPB010000001.1"/>
</dbReference>
<gene>
    <name evidence="2" type="ORF">ACFP1Z_02075</name>
</gene>
<dbReference type="EMBL" id="JBHSPB010000001">
    <property type="protein sequence ID" value="MFC5718968.1"/>
    <property type="molecule type" value="Genomic_DNA"/>
</dbReference>
<comment type="caution">
    <text evidence="2">The sequence shown here is derived from an EMBL/GenBank/DDBJ whole genome shotgun (WGS) entry which is preliminary data.</text>
</comment>
<sequence length="55" mass="5550">MATFHAVPATATTTTPTTAASPATTYPVTHSAANTATRAFTMAASPFGQYLSVST</sequence>
<evidence type="ECO:0000256" key="1">
    <source>
        <dbReference type="SAM" id="MobiDB-lite"/>
    </source>
</evidence>
<organism evidence="2 3">
    <name type="scientific">Streptomyces gamaensis</name>
    <dbReference type="NCBI Taxonomy" id="1763542"/>
    <lineage>
        <taxon>Bacteria</taxon>
        <taxon>Bacillati</taxon>
        <taxon>Actinomycetota</taxon>
        <taxon>Actinomycetes</taxon>
        <taxon>Kitasatosporales</taxon>
        <taxon>Streptomycetaceae</taxon>
        <taxon>Streptomyces</taxon>
    </lineage>
</organism>
<evidence type="ECO:0000313" key="2">
    <source>
        <dbReference type="EMBL" id="MFC5718968.1"/>
    </source>
</evidence>
<reference evidence="3" key="1">
    <citation type="journal article" date="2019" name="Int. J. Syst. Evol. Microbiol.">
        <title>The Global Catalogue of Microorganisms (GCM) 10K type strain sequencing project: providing services to taxonomists for standard genome sequencing and annotation.</title>
        <authorList>
            <consortium name="The Broad Institute Genomics Platform"/>
            <consortium name="The Broad Institute Genome Sequencing Center for Infectious Disease"/>
            <person name="Wu L."/>
            <person name="Ma J."/>
        </authorList>
    </citation>
    <scope>NUCLEOTIDE SEQUENCE [LARGE SCALE GENOMIC DNA]</scope>
    <source>
        <strain evidence="3">CGMCC 4.7304</strain>
    </source>
</reference>
<accession>A0ABW0YVY3</accession>
<evidence type="ECO:0000313" key="3">
    <source>
        <dbReference type="Proteomes" id="UP001596083"/>
    </source>
</evidence>
<dbReference type="Proteomes" id="UP001596083">
    <property type="component" value="Unassembled WGS sequence"/>
</dbReference>
<protein>
    <submittedName>
        <fullName evidence="2">Uncharacterized protein</fullName>
    </submittedName>
</protein>
<proteinExistence type="predicted"/>